<evidence type="ECO:0000313" key="2">
    <source>
        <dbReference type="EMBL" id="KZV25571.1"/>
    </source>
</evidence>
<accession>A0A2Z7AUH6</accession>
<evidence type="ECO:0000313" key="3">
    <source>
        <dbReference type="Proteomes" id="UP000250235"/>
    </source>
</evidence>
<keyword evidence="3" id="KW-1185">Reference proteome</keyword>
<dbReference type="Proteomes" id="UP000250235">
    <property type="component" value="Unassembled WGS sequence"/>
</dbReference>
<evidence type="ECO:0000256" key="1">
    <source>
        <dbReference type="SAM" id="MobiDB-lite"/>
    </source>
</evidence>
<feature type="region of interest" description="Disordered" evidence="1">
    <location>
        <begin position="56"/>
        <end position="82"/>
    </location>
</feature>
<feature type="compositionally biased region" description="Acidic residues" evidence="1">
    <location>
        <begin position="27"/>
        <end position="39"/>
    </location>
</feature>
<proteinExistence type="predicted"/>
<protein>
    <submittedName>
        <fullName evidence="2">Uncharacterized protein</fullName>
    </submittedName>
</protein>
<name>A0A2Z7AUH6_9LAMI</name>
<dbReference type="EMBL" id="KV011859">
    <property type="protein sequence ID" value="KZV25571.1"/>
    <property type="molecule type" value="Genomic_DNA"/>
</dbReference>
<feature type="region of interest" description="Disordered" evidence="1">
    <location>
        <begin position="1"/>
        <end position="39"/>
    </location>
</feature>
<organism evidence="2 3">
    <name type="scientific">Dorcoceras hygrometricum</name>
    <dbReference type="NCBI Taxonomy" id="472368"/>
    <lineage>
        <taxon>Eukaryota</taxon>
        <taxon>Viridiplantae</taxon>
        <taxon>Streptophyta</taxon>
        <taxon>Embryophyta</taxon>
        <taxon>Tracheophyta</taxon>
        <taxon>Spermatophyta</taxon>
        <taxon>Magnoliopsida</taxon>
        <taxon>eudicotyledons</taxon>
        <taxon>Gunneridae</taxon>
        <taxon>Pentapetalae</taxon>
        <taxon>asterids</taxon>
        <taxon>lamiids</taxon>
        <taxon>Lamiales</taxon>
        <taxon>Gesneriaceae</taxon>
        <taxon>Didymocarpoideae</taxon>
        <taxon>Trichosporeae</taxon>
        <taxon>Loxocarpinae</taxon>
        <taxon>Dorcoceras</taxon>
    </lineage>
</organism>
<gene>
    <name evidence="2" type="ORF">F511_31155</name>
</gene>
<sequence>MVAEENKSAWADSDSEDSSSGTSSSSESEDEVQSLMADDTDEVFCFPGKRYEAMKPTGDKSCLDYDGNDSSTAETSSTPQLARTKLQTMNFVKSSMGQSVEAQSVE</sequence>
<reference evidence="2 3" key="1">
    <citation type="journal article" date="2015" name="Proc. Natl. Acad. Sci. U.S.A.">
        <title>The resurrection genome of Boea hygrometrica: A blueprint for survival of dehydration.</title>
        <authorList>
            <person name="Xiao L."/>
            <person name="Yang G."/>
            <person name="Zhang L."/>
            <person name="Yang X."/>
            <person name="Zhao S."/>
            <person name="Ji Z."/>
            <person name="Zhou Q."/>
            <person name="Hu M."/>
            <person name="Wang Y."/>
            <person name="Chen M."/>
            <person name="Xu Y."/>
            <person name="Jin H."/>
            <person name="Xiao X."/>
            <person name="Hu G."/>
            <person name="Bao F."/>
            <person name="Hu Y."/>
            <person name="Wan P."/>
            <person name="Li L."/>
            <person name="Deng X."/>
            <person name="Kuang T."/>
            <person name="Xiang C."/>
            <person name="Zhu J.K."/>
            <person name="Oliver M.J."/>
            <person name="He Y."/>
        </authorList>
    </citation>
    <scope>NUCLEOTIDE SEQUENCE [LARGE SCALE GENOMIC DNA]</scope>
    <source>
        <strain evidence="3">cv. XS01</strain>
    </source>
</reference>
<feature type="compositionally biased region" description="Polar residues" evidence="1">
    <location>
        <begin position="68"/>
        <end position="82"/>
    </location>
</feature>
<dbReference type="AlphaFoldDB" id="A0A2Z7AUH6"/>